<dbReference type="InterPro" id="IPR036451">
    <property type="entry name" value="CblAdoTrfase-like_sf"/>
</dbReference>
<dbReference type="EC" id="2.5.1.17" evidence="4"/>
<dbReference type="EMBL" id="PEUM01000074">
    <property type="protein sequence ID" value="PIV25257.1"/>
    <property type="molecule type" value="Genomic_DNA"/>
</dbReference>
<evidence type="ECO:0000256" key="1">
    <source>
        <dbReference type="ARBA" id="ARBA00022679"/>
    </source>
</evidence>
<dbReference type="Pfam" id="PF01923">
    <property type="entry name" value="Cob_adeno_trans"/>
    <property type="match status" value="1"/>
</dbReference>
<dbReference type="UniPathway" id="UPA00148">
    <property type="reaction ID" value="UER00233"/>
</dbReference>
<keyword evidence="1 4" id="KW-0808">Transferase</keyword>
<dbReference type="Proteomes" id="UP000229966">
    <property type="component" value="Unassembled WGS sequence"/>
</dbReference>
<evidence type="ECO:0000256" key="3">
    <source>
        <dbReference type="ARBA" id="ARBA00022840"/>
    </source>
</evidence>
<comment type="catalytic activity">
    <reaction evidence="4">
        <text>2 cob(II)yrinate a,c diamide + reduced [electron-transfer flavoprotein] + 2 ATP = 2 adenosylcob(III)yrinate a,c-diamide + 2 triphosphate + oxidized [electron-transfer flavoprotein] + 3 H(+)</text>
        <dbReference type="Rhea" id="RHEA:11528"/>
        <dbReference type="Rhea" id="RHEA-COMP:10685"/>
        <dbReference type="Rhea" id="RHEA-COMP:10686"/>
        <dbReference type="ChEBI" id="CHEBI:15378"/>
        <dbReference type="ChEBI" id="CHEBI:18036"/>
        <dbReference type="ChEBI" id="CHEBI:30616"/>
        <dbReference type="ChEBI" id="CHEBI:57692"/>
        <dbReference type="ChEBI" id="CHEBI:58307"/>
        <dbReference type="ChEBI" id="CHEBI:58503"/>
        <dbReference type="ChEBI" id="CHEBI:58537"/>
        <dbReference type="EC" id="2.5.1.17"/>
    </reaction>
</comment>
<proteinExistence type="inferred from homology"/>
<sequence length="169" mass="18705">MAVIYTKAGDKGKAKGFRGNAKLKNDIVFEALGTVDELSASLGLSRVSSASLRVREIIEQIQKDLIGLSALLAGSENRSNNIAGRIKQMEEVIDKIKDEIKIESKFILSGENFSSSYLHLSRTICRRAERRIVELAEQDSGANILIPYFNRLSDLLFALALFSSQRISL</sequence>
<evidence type="ECO:0000313" key="7">
    <source>
        <dbReference type="Proteomes" id="UP000229966"/>
    </source>
</evidence>
<evidence type="ECO:0000256" key="2">
    <source>
        <dbReference type="ARBA" id="ARBA00022741"/>
    </source>
</evidence>
<feature type="domain" description="Cobalamin adenosyltransferase-like" evidence="5">
    <location>
        <begin position="4"/>
        <end position="161"/>
    </location>
</feature>
<reference evidence="7" key="1">
    <citation type="submission" date="2017-09" db="EMBL/GenBank/DDBJ databases">
        <title>Depth-based differentiation of microbial function through sediment-hosted aquifers and enrichment of novel symbionts in the deep terrestrial subsurface.</title>
        <authorList>
            <person name="Probst A.J."/>
            <person name="Ladd B."/>
            <person name="Jarett J.K."/>
            <person name="Geller-Mcgrath D.E."/>
            <person name="Sieber C.M.K."/>
            <person name="Emerson J.B."/>
            <person name="Anantharaman K."/>
            <person name="Thomas B.C."/>
            <person name="Malmstrom R."/>
            <person name="Stieglmeier M."/>
            <person name="Klingl A."/>
            <person name="Woyke T."/>
            <person name="Ryan C.M."/>
            <person name="Banfield J.F."/>
        </authorList>
    </citation>
    <scope>NUCLEOTIDE SEQUENCE [LARGE SCALE GENOMIC DNA]</scope>
</reference>
<dbReference type="InterPro" id="IPR029499">
    <property type="entry name" value="PduO-typ"/>
</dbReference>
<dbReference type="Gene3D" id="1.20.1200.10">
    <property type="entry name" value="Cobalamin adenosyltransferase-like"/>
    <property type="match status" value="1"/>
</dbReference>
<comment type="pathway">
    <text evidence="4">Cofactor biosynthesis; adenosylcobalamin biosynthesis; adenosylcobalamin from cob(II)yrinate a,c-diamide: step 2/7.</text>
</comment>
<keyword evidence="2 4" id="KW-0547">Nucleotide-binding</keyword>
<evidence type="ECO:0000259" key="5">
    <source>
        <dbReference type="Pfam" id="PF01923"/>
    </source>
</evidence>
<keyword evidence="4" id="KW-0169">Cobalamin biosynthesis</keyword>
<keyword evidence="3 4" id="KW-0067">ATP-binding</keyword>
<dbReference type="NCBIfam" id="TIGR00636">
    <property type="entry name" value="PduO_Nterm"/>
    <property type="match status" value="1"/>
</dbReference>
<dbReference type="GO" id="GO:0005524">
    <property type="term" value="F:ATP binding"/>
    <property type="evidence" value="ECO:0007669"/>
    <property type="project" value="UniProtKB-UniRule"/>
</dbReference>
<organism evidence="6 7">
    <name type="scientific">Candidatus Berkelbacteria bacterium CG03_land_8_20_14_0_80_40_36</name>
    <dbReference type="NCBI Taxonomy" id="1974509"/>
    <lineage>
        <taxon>Bacteria</taxon>
        <taxon>Candidatus Berkelbacteria</taxon>
    </lineage>
</organism>
<name>A0A2M7CHZ6_9BACT</name>
<accession>A0A2M7CHZ6</accession>
<dbReference type="GO" id="GO:0009236">
    <property type="term" value="P:cobalamin biosynthetic process"/>
    <property type="evidence" value="ECO:0007669"/>
    <property type="project" value="UniProtKB-UniRule"/>
</dbReference>
<evidence type="ECO:0000256" key="4">
    <source>
        <dbReference type="RuleBase" id="RU366026"/>
    </source>
</evidence>
<dbReference type="PANTHER" id="PTHR12213">
    <property type="entry name" value="CORRINOID ADENOSYLTRANSFERASE"/>
    <property type="match status" value="1"/>
</dbReference>
<evidence type="ECO:0000313" key="6">
    <source>
        <dbReference type="EMBL" id="PIV25257.1"/>
    </source>
</evidence>
<dbReference type="InterPro" id="IPR016030">
    <property type="entry name" value="CblAdoTrfase-like"/>
</dbReference>
<gene>
    <name evidence="6" type="ORF">COS38_02625</name>
</gene>
<dbReference type="SUPFAM" id="SSF89028">
    <property type="entry name" value="Cobalamin adenosyltransferase-like"/>
    <property type="match status" value="1"/>
</dbReference>
<dbReference type="GO" id="GO:0008817">
    <property type="term" value="F:corrinoid adenosyltransferase activity"/>
    <property type="evidence" value="ECO:0007669"/>
    <property type="project" value="UniProtKB-UniRule"/>
</dbReference>
<comment type="caution">
    <text evidence="6">The sequence shown here is derived from an EMBL/GenBank/DDBJ whole genome shotgun (WGS) entry which is preliminary data.</text>
</comment>
<comment type="catalytic activity">
    <reaction evidence="4">
        <text>2 cob(II)alamin + reduced [electron-transfer flavoprotein] + 2 ATP = 2 adenosylcob(III)alamin + 2 triphosphate + oxidized [electron-transfer flavoprotein] + 3 H(+)</text>
        <dbReference type="Rhea" id="RHEA:28671"/>
        <dbReference type="Rhea" id="RHEA-COMP:10685"/>
        <dbReference type="Rhea" id="RHEA-COMP:10686"/>
        <dbReference type="ChEBI" id="CHEBI:15378"/>
        <dbReference type="ChEBI" id="CHEBI:16304"/>
        <dbReference type="ChEBI" id="CHEBI:18036"/>
        <dbReference type="ChEBI" id="CHEBI:18408"/>
        <dbReference type="ChEBI" id="CHEBI:30616"/>
        <dbReference type="ChEBI" id="CHEBI:57692"/>
        <dbReference type="ChEBI" id="CHEBI:58307"/>
        <dbReference type="EC" id="2.5.1.17"/>
    </reaction>
</comment>
<protein>
    <recommendedName>
        <fullName evidence="4">Corrinoid adenosyltransferase</fullName>
        <ecNumber evidence="4">2.5.1.17</ecNumber>
    </recommendedName>
    <alternativeName>
        <fullName evidence="4">Cob(II)alamin adenosyltransferase</fullName>
    </alternativeName>
    <alternativeName>
        <fullName evidence="4">Cob(II)yrinic acid a,c-diamide adenosyltransferase</fullName>
    </alternativeName>
    <alternativeName>
        <fullName evidence="4">Cobinamide/cobalamin adenosyltransferase</fullName>
    </alternativeName>
</protein>
<comment type="similarity">
    <text evidence="4">Belongs to the Cob(I)alamin adenosyltransferase family.</text>
</comment>
<dbReference type="AlphaFoldDB" id="A0A2M7CHZ6"/>
<dbReference type="PANTHER" id="PTHR12213:SF0">
    <property type="entry name" value="CORRINOID ADENOSYLTRANSFERASE MMAB"/>
    <property type="match status" value="1"/>
</dbReference>